<reference evidence="4 5" key="1">
    <citation type="journal article" date="2009" name="Stand. Genomic Sci.">
        <title>Complete genome sequence of Catenulispora acidiphila type strain (ID 139908).</title>
        <authorList>
            <person name="Copeland A."/>
            <person name="Lapidus A."/>
            <person name="Glavina Del Rio T."/>
            <person name="Nolan M."/>
            <person name="Lucas S."/>
            <person name="Chen F."/>
            <person name="Tice H."/>
            <person name="Cheng J.F."/>
            <person name="Bruce D."/>
            <person name="Goodwin L."/>
            <person name="Pitluck S."/>
            <person name="Mikhailova N."/>
            <person name="Pati A."/>
            <person name="Ivanova N."/>
            <person name="Mavromatis K."/>
            <person name="Chen A."/>
            <person name="Palaniappan K."/>
            <person name="Chain P."/>
            <person name="Land M."/>
            <person name="Hauser L."/>
            <person name="Chang Y.J."/>
            <person name="Jeffries C.D."/>
            <person name="Chertkov O."/>
            <person name="Brettin T."/>
            <person name="Detter J.C."/>
            <person name="Han C."/>
            <person name="Ali Z."/>
            <person name="Tindall B.J."/>
            <person name="Goker M."/>
            <person name="Bristow J."/>
            <person name="Eisen J.A."/>
            <person name="Markowitz V."/>
            <person name="Hugenholtz P."/>
            <person name="Kyrpides N.C."/>
            <person name="Klenk H.P."/>
        </authorList>
    </citation>
    <scope>NUCLEOTIDE SEQUENCE [LARGE SCALE GENOMIC DNA]</scope>
    <source>
        <strain evidence="5">DSM 44928 / JCM 14897 / NBRC 102108 / NRRL B-24433 / ID139908</strain>
    </source>
</reference>
<feature type="domain" description="Bulb-type lectin" evidence="3">
    <location>
        <begin position="1127"/>
        <end position="1209"/>
    </location>
</feature>
<accession>C7Q768</accession>
<keyword evidence="5" id="KW-1185">Reference proteome</keyword>
<dbReference type="KEGG" id="cai:Caci_1231"/>
<dbReference type="eggNOG" id="COG3291">
    <property type="taxonomic scope" value="Bacteria"/>
</dbReference>
<evidence type="ECO:0000256" key="2">
    <source>
        <dbReference type="SAM" id="SignalP"/>
    </source>
</evidence>
<feature type="compositionally biased region" description="Polar residues" evidence="1">
    <location>
        <begin position="656"/>
        <end position="685"/>
    </location>
</feature>
<dbReference type="SUPFAM" id="SSF51110">
    <property type="entry name" value="alpha-D-mannose-specific plant lectins"/>
    <property type="match status" value="1"/>
</dbReference>
<dbReference type="InterPro" id="IPR001480">
    <property type="entry name" value="Bulb-type_lectin_dom"/>
</dbReference>
<organism evidence="4 5">
    <name type="scientific">Catenulispora acidiphila (strain DSM 44928 / JCM 14897 / NBRC 102108 / NRRL B-24433 / ID139908)</name>
    <dbReference type="NCBI Taxonomy" id="479433"/>
    <lineage>
        <taxon>Bacteria</taxon>
        <taxon>Bacillati</taxon>
        <taxon>Actinomycetota</taxon>
        <taxon>Actinomycetes</taxon>
        <taxon>Catenulisporales</taxon>
        <taxon>Catenulisporaceae</taxon>
        <taxon>Catenulispora</taxon>
    </lineage>
</organism>
<dbReference type="AlphaFoldDB" id="C7Q768"/>
<dbReference type="Proteomes" id="UP000000851">
    <property type="component" value="Chromosome"/>
</dbReference>
<feature type="compositionally biased region" description="Polar residues" evidence="1">
    <location>
        <begin position="435"/>
        <end position="466"/>
    </location>
</feature>
<feature type="chain" id="PRO_5002982865" description="Bulb-type lectin domain-containing protein" evidence="2">
    <location>
        <begin position="37"/>
        <end position="1209"/>
    </location>
</feature>
<dbReference type="EMBL" id="CP001700">
    <property type="protein sequence ID" value="ACU70156.1"/>
    <property type="molecule type" value="Genomic_DNA"/>
</dbReference>
<feature type="region of interest" description="Disordered" evidence="1">
    <location>
        <begin position="435"/>
        <end position="468"/>
    </location>
</feature>
<evidence type="ECO:0000256" key="1">
    <source>
        <dbReference type="SAM" id="MobiDB-lite"/>
    </source>
</evidence>
<feature type="signal peptide" evidence="2">
    <location>
        <begin position="1"/>
        <end position="36"/>
    </location>
</feature>
<dbReference type="InParanoid" id="C7Q768"/>
<evidence type="ECO:0000313" key="5">
    <source>
        <dbReference type="Proteomes" id="UP000000851"/>
    </source>
</evidence>
<feature type="region of interest" description="Disordered" evidence="1">
    <location>
        <begin position="656"/>
        <end position="687"/>
    </location>
</feature>
<dbReference type="Gene3D" id="2.90.10.10">
    <property type="entry name" value="Bulb-type lectin domain"/>
    <property type="match status" value="1"/>
</dbReference>
<dbReference type="HOGENOM" id="CLU_003050_1_0_11"/>
<name>C7Q768_CATAD</name>
<dbReference type="InterPro" id="IPR036426">
    <property type="entry name" value="Bulb-type_lectin_dom_sf"/>
</dbReference>
<keyword evidence="2" id="KW-0732">Signal</keyword>
<gene>
    <name evidence="4" type="ordered locus">Caci_1231</name>
</gene>
<evidence type="ECO:0000313" key="4">
    <source>
        <dbReference type="EMBL" id="ACU70156.1"/>
    </source>
</evidence>
<proteinExistence type="predicted"/>
<evidence type="ECO:0000259" key="3">
    <source>
        <dbReference type="PROSITE" id="PS50927"/>
    </source>
</evidence>
<dbReference type="PROSITE" id="PS50927">
    <property type="entry name" value="BULB_LECTIN"/>
    <property type="match status" value="1"/>
</dbReference>
<dbReference type="STRING" id="479433.Caci_1231"/>
<protein>
    <recommendedName>
        <fullName evidence="3">Bulb-type lectin domain-containing protein</fullName>
    </recommendedName>
</protein>
<sequence precursor="true">MLTRSAPHASKSRHRLASLITAAVCTAAVAMPSAAAAGTGTPSAAAVGGTGTSSAAAAAADPLAAASLQARASGKAVAVSALTTESSTTTANADGTYTVATDIEPARTKNAAGQWVALDPTLRRAADGSLSPVATADTLTLSGGGSGPVIRVADHAGHAMALSLPVALPAPALNGASATYAQVYPGIDLTVTVNREGGFSEVFTVQDAAAAARAAHLSFQTSLTGLRLQADPGGNLHAVDSATGVAVMSAPTAAMWDSATAAAPGTAGADTDPLAADAAVSSASGPGRRAHSAVLKATPTATGIALDSDFSRLSSGSGSGSGSSAPAFPLYVDPTWSAPSTSPGILDSDEIQSGCSGTSNYNTITDLGVGYNEFSGCIGIERSLLLLSMSGLSKSTHVLTSDFKITSDYSAYDSCAQATYTVALAWTGPFGSSTDYSNQPARESNASVPNPMSSRSVKTNGNSKGTQCGGGVPVDFSITGPISYFASQGVGSVSVGLYGYESASSSLERFNRSTAVLVTTYDITPGTPSALTASPTPVLTGGTAAPCGSTSAPGWLGITNLGGKTVATLSAKASSSVAAAQMYGIYSITDATTGVKTTTDSTGYVKTGGTVSVNTPTLADGNEYEWSLHTSDQYLSSAQTGTCAFRVDKTAPNDAATTSASFPSLESGQTPTLTTGQAGSLTLASTDPAPAAGTASGLRGFNYSFDTPVPASGATFAAATSGAATLSFSTPQWGVHTLYSQATDNAGNVSAQSAYSFYVPWNPAAKVSAGDVSGDGVPDLVATDGGGNLVEYAGNAGPGAAGVPLAAPATSPDGTSAWSAYLYTHNGSFTNGAVDDLWAYDTANHNLYLDKNSRSAAGGNFANPANVVNVTKAGVLSDEENDSSAGDASSTTACFTTSTGSCAGYDDTDWSTVSQVVAPGDLYAGDPVAGIDNGAPGLLTVENGALWYYQGQTMQDFVGTAIQLGTSGWDGVTVLGPGVVGGRHVIWTRDASGTLRQYPITFDTAGYPVNLGTPTGASGTVLSVPAGVTPAGTQVTAIPGAQYPAVYTADLHGTGQPDVIAVTSDGVVDDWAGGAASGGLATFGDPQTIGDIDAGSALTVAVEGQTVHANGTAWSNAKTTVRLVDGVLSLTDTATGQVLKTYGTGGNPNAYLVLGTDGNLAIYSKATGGTVTWSAGTSGAGESLQLLANGNLTVVSSAGLVVWQSLTAH</sequence>
<dbReference type="SMART" id="SM00108">
    <property type="entry name" value="B_lectin"/>
    <property type="match status" value="1"/>
</dbReference>